<sequence length="223" mass="25941">MQSQKPFIVGITGGSASGKTLFLKSLLAAFPQEQITLISQDNYYRPRHEIPLDRHGVHNFDLPESIDFQQYAQHIHDLREGKLVEKLEYTFNNPEIVPAMLTFQPSPIIVVEGIFVFYFEEIANMLDLKVFIDAKNKVKLNRRIRRDAEERGYDINDVLYRWEHHVKPTYQKYIKPFRAQADIVIPNNEHFEKGLDLLVHYLRMLITTSGSSNLGTIDPEQAR</sequence>
<dbReference type="InterPro" id="IPR027417">
    <property type="entry name" value="P-loop_NTPase"/>
</dbReference>
<dbReference type="GO" id="GO:0005524">
    <property type="term" value="F:ATP binding"/>
    <property type="evidence" value="ECO:0007669"/>
    <property type="project" value="InterPro"/>
</dbReference>
<evidence type="ECO:0000313" key="8">
    <source>
        <dbReference type="Proteomes" id="UP000239590"/>
    </source>
</evidence>
<dbReference type="PRINTS" id="PR00988">
    <property type="entry name" value="URIDINKINASE"/>
</dbReference>
<gene>
    <name evidence="7" type="ORF">C5O19_17465</name>
</gene>
<dbReference type="GO" id="GO:0044206">
    <property type="term" value="P:UMP salvage"/>
    <property type="evidence" value="ECO:0007669"/>
    <property type="project" value="UniProtKB-UniPathway"/>
</dbReference>
<dbReference type="InterPro" id="IPR000764">
    <property type="entry name" value="Uridine_kinase-like"/>
</dbReference>
<dbReference type="EC" id="2.7.1.48" evidence="2"/>
<keyword evidence="4" id="KW-0547">Nucleotide-binding</keyword>
<dbReference type="OrthoDB" id="9777642at2"/>
<dbReference type="UniPathway" id="UPA00574">
    <property type="reaction ID" value="UER00637"/>
</dbReference>
<evidence type="ECO:0000256" key="3">
    <source>
        <dbReference type="ARBA" id="ARBA00022679"/>
    </source>
</evidence>
<name>A0A2S7IIK3_9BACT</name>
<dbReference type="Gene3D" id="3.40.50.300">
    <property type="entry name" value="P-loop containing nucleotide triphosphate hydrolases"/>
    <property type="match status" value="1"/>
</dbReference>
<dbReference type="CDD" id="cd02023">
    <property type="entry name" value="UMPK"/>
    <property type="match status" value="1"/>
</dbReference>
<feature type="domain" description="Phosphoribulokinase/uridine kinase" evidence="6">
    <location>
        <begin position="8"/>
        <end position="187"/>
    </location>
</feature>
<evidence type="ECO:0000256" key="4">
    <source>
        <dbReference type="ARBA" id="ARBA00022741"/>
    </source>
</evidence>
<comment type="pathway">
    <text evidence="1">Pyrimidine metabolism; UMP biosynthesis via salvage pathway; UMP from uridine: step 1/1.</text>
</comment>
<reference evidence="8" key="1">
    <citation type="submission" date="2018-02" db="EMBL/GenBank/DDBJ databases">
        <title>Genome sequencing of Solimonas sp. HR-BB.</title>
        <authorList>
            <person name="Lee Y."/>
            <person name="Jeon C.O."/>
        </authorList>
    </citation>
    <scope>NUCLEOTIDE SEQUENCE [LARGE SCALE GENOMIC DNA]</scope>
    <source>
        <strain evidence="8">HR-U</strain>
    </source>
</reference>
<dbReference type="EMBL" id="PTRA01000003">
    <property type="protein sequence ID" value="PQA56144.1"/>
    <property type="molecule type" value="Genomic_DNA"/>
</dbReference>
<protein>
    <recommendedName>
        <fullName evidence="2">uridine/cytidine kinase</fullName>
        <ecNumber evidence="2">2.7.1.48</ecNumber>
    </recommendedName>
</protein>
<dbReference type="Pfam" id="PF00485">
    <property type="entry name" value="PRK"/>
    <property type="match status" value="1"/>
</dbReference>
<dbReference type="PANTHER" id="PTHR10285">
    <property type="entry name" value="URIDINE KINASE"/>
    <property type="match status" value="1"/>
</dbReference>
<evidence type="ECO:0000256" key="2">
    <source>
        <dbReference type="ARBA" id="ARBA00012137"/>
    </source>
</evidence>
<evidence type="ECO:0000256" key="1">
    <source>
        <dbReference type="ARBA" id="ARBA00004690"/>
    </source>
</evidence>
<dbReference type="AlphaFoldDB" id="A0A2S7IIK3"/>
<organism evidence="7 8">
    <name type="scientific">Siphonobacter curvatus</name>
    <dbReference type="NCBI Taxonomy" id="2094562"/>
    <lineage>
        <taxon>Bacteria</taxon>
        <taxon>Pseudomonadati</taxon>
        <taxon>Bacteroidota</taxon>
        <taxon>Cytophagia</taxon>
        <taxon>Cytophagales</taxon>
        <taxon>Cytophagaceae</taxon>
        <taxon>Siphonobacter</taxon>
    </lineage>
</organism>
<dbReference type="Proteomes" id="UP000239590">
    <property type="component" value="Unassembled WGS sequence"/>
</dbReference>
<evidence type="ECO:0000256" key="5">
    <source>
        <dbReference type="ARBA" id="ARBA00022777"/>
    </source>
</evidence>
<dbReference type="RefSeq" id="WP_104714694.1">
    <property type="nucleotide sequence ID" value="NZ_PTRA01000003.1"/>
</dbReference>
<accession>A0A2S7IIK3</accession>
<keyword evidence="3" id="KW-0808">Transferase</keyword>
<dbReference type="NCBIfam" id="NF004018">
    <property type="entry name" value="PRK05480.1"/>
    <property type="match status" value="1"/>
</dbReference>
<proteinExistence type="predicted"/>
<dbReference type="SUPFAM" id="SSF52540">
    <property type="entry name" value="P-loop containing nucleoside triphosphate hydrolases"/>
    <property type="match status" value="1"/>
</dbReference>
<comment type="caution">
    <text evidence="7">The sequence shown here is derived from an EMBL/GenBank/DDBJ whole genome shotgun (WGS) entry which is preliminary data.</text>
</comment>
<dbReference type="GO" id="GO:0004849">
    <property type="term" value="F:uridine kinase activity"/>
    <property type="evidence" value="ECO:0007669"/>
    <property type="project" value="UniProtKB-EC"/>
</dbReference>
<keyword evidence="8" id="KW-1185">Reference proteome</keyword>
<evidence type="ECO:0000313" key="7">
    <source>
        <dbReference type="EMBL" id="PQA56144.1"/>
    </source>
</evidence>
<keyword evidence="5 7" id="KW-0418">Kinase</keyword>
<dbReference type="InterPro" id="IPR006083">
    <property type="entry name" value="PRK/URK"/>
</dbReference>
<evidence type="ECO:0000259" key="6">
    <source>
        <dbReference type="Pfam" id="PF00485"/>
    </source>
</evidence>